<feature type="compositionally biased region" description="Low complexity" evidence="1">
    <location>
        <begin position="55"/>
        <end position="64"/>
    </location>
</feature>
<evidence type="ECO:0000313" key="3">
    <source>
        <dbReference type="Proteomes" id="UP000010556"/>
    </source>
</evidence>
<name>L5LQ88_MYODS</name>
<evidence type="ECO:0000256" key="1">
    <source>
        <dbReference type="SAM" id="MobiDB-lite"/>
    </source>
</evidence>
<organism evidence="2 3">
    <name type="scientific">Myotis davidii</name>
    <name type="common">David's myotis</name>
    <dbReference type="NCBI Taxonomy" id="225400"/>
    <lineage>
        <taxon>Eukaryota</taxon>
        <taxon>Metazoa</taxon>
        <taxon>Chordata</taxon>
        <taxon>Craniata</taxon>
        <taxon>Vertebrata</taxon>
        <taxon>Euteleostomi</taxon>
        <taxon>Mammalia</taxon>
        <taxon>Eutheria</taxon>
        <taxon>Laurasiatheria</taxon>
        <taxon>Chiroptera</taxon>
        <taxon>Yangochiroptera</taxon>
        <taxon>Vespertilionidae</taxon>
        <taxon>Myotis</taxon>
    </lineage>
</organism>
<feature type="region of interest" description="Disordered" evidence="1">
    <location>
        <begin position="52"/>
        <end position="89"/>
    </location>
</feature>
<evidence type="ECO:0000313" key="2">
    <source>
        <dbReference type="EMBL" id="ELK27653.1"/>
    </source>
</evidence>
<reference evidence="3" key="1">
    <citation type="journal article" date="2013" name="Science">
        <title>Comparative analysis of bat genomes provides insight into the evolution of flight and immunity.</title>
        <authorList>
            <person name="Zhang G."/>
            <person name="Cowled C."/>
            <person name="Shi Z."/>
            <person name="Huang Z."/>
            <person name="Bishop-Lilly K.A."/>
            <person name="Fang X."/>
            <person name="Wynne J.W."/>
            <person name="Xiong Z."/>
            <person name="Baker M.L."/>
            <person name="Zhao W."/>
            <person name="Tachedjian M."/>
            <person name="Zhu Y."/>
            <person name="Zhou P."/>
            <person name="Jiang X."/>
            <person name="Ng J."/>
            <person name="Yang L."/>
            <person name="Wu L."/>
            <person name="Xiao J."/>
            <person name="Feng Y."/>
            <person name="Chen Y."/>
            <person name="Sun X."/>
            <person name="Zhang Y."/>
            <person name="Marsh G.A."/>
            <person name="Crameri G."/>
            <person name="Broder C.C."/>
            <person name="Frey K.G."/>
            <person name="Wang L.F."/>
            <person name="Wang J."/>
        </authorList>
    </citation>
    <scope>NUCLEOTIDE SEQUENCE [LARGE SCALE GENOMIC DNA]</scope>
</reference>
<dbReference type="EMBL" id="KB110046">
    <property type="protein sequence ID" value="ELK27653.1"/>
    <property type="molecule type" value="Genomic_DNA"/>
</dbReference>
<proteinExistence type="predicted"/>
<dbReference type="InterPro" id="IPR040091">
    <property type="entry name" value="LRRC56"/>
</dbReference>
<feature type="region of interest" description="Disordered" evidence="1">
    <location>
        <begin position="1"/>
        <end position="30"/>
    </location>
</feature>
<dbReference type="PANTHER" id="PTHR22708">
    <property type="entry name" value="LEUCINE-RICH REPEAT-CONTAINING PROTEIN 56"/>
    <property type="match status" value="1"/>
</dbReference>
<gene>
    <name evidence="2" type="ORF">MDA_GLEAN10000278</name>
</gene>
<protein>
    <submittedName>
        <fullName evidence="2">Leucine-rich repeat-containing protein 56</fullName>
    </submittedName>
</protein>
<dbReference type="PANTHER" id="PTHR22708:SF0">
    <property type="entry name" value="LEUCINE-RICH REPEAT-CONTAINING PROTEIN 56"/>
    <property type="match status" value="1"/>
</dbReference>
<sequence>MFDPQWEKASASKLDVNGPGLGQAPGPRPSMARVLVQELSWQGPYNPCLQSKACGQPQGQPRQAAGGGVPVSCPTASPGPGGGPVAGEHTGDVPGYHAGEHSLGNFGVHLPSQLKLNDSCLGSVRDLGTFLGRLQLEVLDPEGNNVEDLGQVRYLQLCLRLAMLTL</sequence>
<dbReference type="AlphaFoldDB" id="L5LQ88"/>
<accession>L5LQ88</accession>
<dbReference type="Proteomes" id="UP000010556">
    <property type="component" value="Unassembled WGS sequence"/>
</dbReference>
<keyword evidence="3" id="KW-1185">Reference proteome</keyword>